<gene>
    <name evidence="1" type="ORF">RM531_08200</name>
</gene>
<dbReference type="Proteomes" id="UP001259982">
    <property type="component" value="Unassembled WGS sequence"/>
</dbReference>
<sequence>MQHVNCPKCDSENTESHEITADGPDHFCMEWSCDDCGTLWAQDYAVEYTPTEARVIEPAKAA</sequence>
<evidence type="ECO:0000313" key="2">
    <source>
        <dbReference type="Proteomes" id="UP001259982"/>
    </source>
</evidence>
<dbReference type="RefSeq" id="WP_311658570.1">
    <property type="nucleotide sequence ID" value="NZ_JAVRHY010000006.1"/>
</dbReference>
<name>A0ABU3B7L9_9GAMM</name>
<comment type="caution">
    <text evidence="1">The sequence shown here is derived from an EMBL/GenBank/DDBJ whole genome shotgun (WGS) entry which is preliminary data.</text>
</comment>
<organism evidence="1 2">
    <name type="scientific">Spectribacter acetivorans</name>
    <dbReference type="NCBI Taxonomy" id="3075603"/>
    <lineage>
        <taxon>Bacteria</taxon>
        <taxon>Pseudomonadati</taxon>
        <taxon>Pseudomonadota</taxon>
        <taxon>Gammaproteobacteria</taxon>
        <taxon>Salinisphaerales</taxon>
        <taxon>Salinisphaeraceae</taxon>
        <taxon>Spectribacter</taxon>
    </lineage>
</organism>
<reference evidence="1 2" key="1">
    <citation type="submission" date="2023-09" db="EMBL/GenBank/DDBJ databases">
        <authorList>
            <person name="Rey-Velasco X."/>
        </authorList>
    </citation>
    <scope>NUCLEOTIDE SEQUENCE [LARGE SCALE GENOMIC DNA]</scope>
    <source>
        <strain evidence="1 2">P385</strain>
    </source>
</reference>
<protein>
    <submittedName>
        <fullName evidence="1">Uncharacterized protein</fullName>
    </submittedName>
</protein>
<dbReference type="EMBL" id="JAVRHY010000006">
    <property type="protein sequence ID" value="MDT0618456.1"/>
    <property type="molecule type" value="Genomic_DNA"/>
</dbReference>
<accession>A0ABU3B7L9</accession>
<keyword evidence="2" id="KW-1185">Reference proteome</keyword>
<proteinExistence type="predicted"/>
<evidence type="ECO:0000313" key="1">
    <source>
        <dbReference type="EMBL" id="MDT0618456.1"/>
    </source>
</evidence>